<feature type="transmembrane region" description="Helical" evidence="1">
    <location>
        <begin position="69"/>
        <end position="86"/>
    </location>
</feature>
<accession>A0ABT6KPZ2</accession>
<evidence type="ECO:0000256" key="1">
    <source>
        <dbReference type="SAM" id="Phobius"/>
    </source>
</evidence>
<keyword evidence="3" id="KW-1185">Reference proteome</keyword>
<gene>
    <name evidence="2" type="ORF">M2152_001429</name>
</gene>
<keyword evidence="1" id="KW-0472">Membrane</keyword>
<organism evidence="2 3">
    <name type="scientific">Antiquaquibacter oligotrophicus</name>
    <dbReference type="NCBI Taxonomy" id="2880260"/>
    <lineage>
        <taxon>Bacteria</taxon>
        <taxon>Bacillati</taxon>
        <taxon>Actinomycetota</taxon>
        <taxon>Actinomycetes</taxon>
        <taxon>Micrococcales</taxon>
        <taxon>Microbacteriaceae</taxon>
        <taxon>Antiquaquibacter</taxon>
    </lineage>
</organism>
<feature type="transmembrane region" description="Helical" evidence="1">
    <location>
        <begin position="123"/>
        <end position="148"/>
    </location>
</feature>
<sequence>MRPDARSAHVTRADRAARGWIVAAFATVTAGISHGLAGGTFPGAFGIVASLVLAGAASSLLASRRQSPLRLAAAVAVTQVMYHAIFSGMGDPSTPVPAGITSHDHAAALPEVLHTHGHSGGMWLAHVIAGLITLIVLLHADHAVWTIARVVRLFVARLLGVWVDVSPRFPARMPVAAERGIRRALLVLFSSMRYRGPPAARFAA</sequence>
<dbReference type="Proteomes" id="UP001160142">
    <property type="component" value="Unassembled WGS sequence"/>
</dbReference>
<protein>
    <recommendedName>
        <fullName evidence="4">MFS transporter</fullName>
    </recommendedName>
</protein>
<name>A0ABT6KPZ2_9MICO</name>
<comment type="caution">
    <text evidence="2">The sequence shown here is derived from an EMBL/GenBank/DDBJ whole genome shotgun (WGS) entry which is preliminary data.</text>
</comment>
<keyword evidence="1" id="KW-1133">Transmembrane helix</keyword>
<evidence type="ECO:0008006" key="4">
    <source>
        <dbReference type="Google" id="ProtNLM"/>
    </source>
</evidence>
<dbReference type="EMBL" id="JARXVQ010000001">
    <property type="protein sequence ID" value="MDH6181247.1"/>
    <property type="molecule type" value="Genomic_DNA"/>
</dbReference>
<feature type="transmembrane region" description="Helical" evidence="1">
    <location>
        <begin position="20"/>
        <end position="37"/>
    </location>
</feature>
<dbReference type="RefSeq" id="WP_322133566.1">
    <property type="nucleotide sequence ID" value="NZ_CP085036.1"/>
</dbReference>
<reference evidence="2 3" key="1">
    <citation type="submission" date="2023-04" db="EMBL/GenBank/DDBJ databases">
        <title>Genome Encyclopedia of Bacteria and Archaea VI: Functional Genomics of Type Strains.</title>
        <authorList>
            <person name="Whitman W."/>
        </authorList>
    </citation>
    <scope>NUCLEOTIDE SEQUENCE [LARGE SCALE GENOMIC DNA]</scope>
    <source>
        <strain evidence="2 3">SG_E_30_P1</strain>
    </source>
</reference>
<evidence type="ECO:0000313" key="3">
    <source>
        <dbReference type="Proteomes" id="UP001160142"/>
    </source>
</evidence>
<keyword evidence="1" id="KW-0812">Transmembrane</keyword>
<evidence type="ECO:0000313" key="2">
    <source>
        <dbReference type="EMBL" id="MDH6181247.1"/>
    </source>
</evidence>
<proteinExistence type="predicted"/>
<feature type="transmembrane region" description="Helical" evidence="1">
    <location>
        <begin position="43"/>
        <end position="62"/>
    </location>
</feature>